<dbReference type="EMBL" id="CP111023">
    <property type="protein sequence ID" value="WAR21986.1"/>
    <property type="molecule type" value="Genomic_DNA"/>
</dbReference>
<reference evidence="1" key="1">
    <citation type="submission" date="2022-11" db="EMBL/GenBank/DDBJ databases">
        <title>Centuries of genome instability and evolution in soft-shell clam transmissible cancer (bioRxiv).</title>
        <authorList>
            <person name="Hart S.F.M."/>
            <person name="Yonemitsu M.A."/>
            <person name="Giersch R.M."/>
            <person name="Beal B.F."/>
            <person name="Arriagada G."/>
            <person name="Davis B.W."/>
            <person name="Ostrander E.A."/>
            <person name="Goff S.P."/>
            <person name="Metzger M.J."/>
        </authorList>
    </citation>
    <scope>NUCLEOTIDE SEQUENCE</scope>
    <source>
        <strain evidence="1">MELC-2E11</strain>
        <tissue evidence="1">Siphon/mantle</tissue>
    </source>
</reference>
<organism evidence="1 2">
    <name type="scientific">Mya arenaria</name>
    <name type="common">Soft-shell clam</name>
    <dbReference type="NCBI Taxonomy" id="6604"/>
    <lineage>
        <taxon>Eukaryota</taxon>
        <taxon>Metazoa</taxon>
        <taxon>Spiralia</taxon>
        <taxon>Lophotrochozoa</taxon>
        <taxon>Mollusca</taxon>
        <taxon>Bivalvia</taxon>
        <taxon>Autobranchia</taxon>
        <taxon>Heteroconchia</taxon>
        <taxon>Euheterodonta</taxon>
        <taxon>Imparidentia</taxon>
        <taxon>Neoheterodontei</taxon>
        <taxon>Myida</taxon>
        <taxon>Myoidea</taxon>
        <taxon>Myidae</taxon>
        <taxon>Mya</taxon>
    </lineage>
</organism>
<protein>
    <submittedName>
        <fullName evidence="1">Uncharacterized protein</fullName>
    </submittedName>
</protein>
<evidence type="ECO:0000313" key="1">
    <source>
        <dbReference type="EMBL" id="WAR21986.1"/>
    </source>
</evidence>
<dbReference type="Proteomes" id="UP001164746">
    <property type="component" value="Chromosome 12"/>
</dbReference>
<keyword evidence="2" id="KW-1185">Reference proteome</keyword>
<evidence type="ECO:0000313" key="2">
    <source>
        <dbReference type="Proteomes" id="UP001164746"/>
    </source>
</evidence>
<accession>A0ABY7FS05</accession>
<sequence length="297" mass="32617">MPGPSSVAMATTPCRHRQRLVPISGTMSSSDTGSNVRIYNEGIQDDEISAHIALVSLERPVIKAYGSLYFRMEDSVDAASLSNSGRLAPHTATREGGIFTSLNCYNERGSTHGACAIRMWLNSLWVLGLSKNLKEIIVGQEVEPREDLALRLQFSAVSGQFLEDGHTLRLHCVRLKLRKLSALPAVPMPLPFFVQRPDCLDQLQVLGITRSAEVVGQVLGVTLHPGADHRLDLLCLLITSYQLMDRLNTNRKMRCMKISSSSTPASTVVIVSNADEITFCIITSRSLTPARNLMIKS</sequence>
<proteinExistence type="predicted"/>
<gene>
    <name evidence="1" type="ORF">MAR_015960</name>
</gene>
<name>A0ABY7FS05_MYAAR</name>